<dbReference type="RefSeq" id="WP_055741535.1">
    <property type="nucleotide sequence ID" value="NZ_JAAIWL010000004.1"/>
</dbReference>
<dbReference type="Proteomes" id="UP000051888">
    <property type="component" value="Unassembled WGS sequence"/>
</dbReference>
<dbReference type="InterPro" id="IPR002591">
    <property type="entry name" value="Phosphodiest/P_Trfase"/>
</dbReference>
<dbReference type="Gene3D" id="3.40.720.10">
    <property type="entry name" value="Alkaline Phosphatase, subunit A"/>
    <property type="match status" value="1"/>
</dbReference>
<organism evidence="1 2">
    <name type="scientific">Heyndrickxia shackletonii</name>
    <dbReference type="NCBI Taxonomy" id="157838"/>
    <lineage>
        <taxon>Bacteria</taxon>
        <taxon>Bacillati</taxon>
        <taxon>Bacillota</taxon>
        <taxon>Bacilli</taxon>
        <taxon>Bacillales</taxon>
        <taxon>Bacillaceae</taxon>
        <taxon>Heyndrickxia</taxon>
    </lineage>
</organism>
<dbReference type="Pfam" id="PF01663">
    <property type="entry name" value="Phosphodiest"/>
    <property type="match status" value="1"/>
</dbReference>
<dbReference type="PANTHER" id="PTHR10151:SF120">
    <property type="entry name" value="BIS(5'-ADENOSYL)-TRIPHOSPHATASE"/>
    <property type="match status" value="1"/>
</dbReference>
<dbReference type="CDD" id="cd16018">
    <property type="entry name" value="Enpp"/>
    <property type="match status" value="1"/>
</dbReference>
<evidence type="ECO:0000313" key="1">
    <source>
        <dbReference type="EMBL" id="KQL51229.1"/>
    </source>
</evidence>
<evidence type="ECO:0000313" key="2">
    <source>
        <dbReference type="Proteomes" id="UP000051888"/>
    </source>
</evidence>
<protein>
    <submittedName>
        <fullName evidence="1">Phosphodiesterase</fullName>
    </submittedName>
</protein>
<sequence>MERLTDHLIVISFDCLSSLDFPTLVELPHFQELLNHKAYCKNVKTIYPSVTYPCHATIVTGKLPNRHGVINNTLLQPGNPSPDWYWYRRYVKGTTLYDEAKKANLTTAALLWPVTAKANIDYNMPEIFANRPWQNQVTVSLLSGSPLYQLDMNRRFGNIRKGLSQPELDDFVLESTVQTIQSKKPNLLLVHFTDLDTQRHLYGFSSVQAHEALRRHDERLGRIIGALKQSGIYNNSTVIVLGDHSALDESKAIKLNVLLRKTGLIKVNKRGKVVDWKAYCKSCDGSAYLYVKNDNDHETKSILKKLLDELTKDDRNGIEKLLTNEELCPKGADPNAYLMVEAHQGYYFTEGLNGELIDTITAKDVKSKKYTVASHGYSPDKKNYTTVLIASGKGIRSNAIIPSMHLVDEGPTFARLLGLDLGDTDGRIIREMLI</sequence>
<dbReference type="PANTHER" id="PTHR10151">
    <property type="entry name" value="ECTONUCLEOTIDE PYROPHOSPHATASE/PHOSPHODIESTERASE"/>
    <property type="match status" value="1"/>
</dbReference>
<dbReference type="GO" id="GO:0016787">
    <property type="term" value="F:hydrolase activity"/>
    <property type="evidence" value="ECO:0007669"/>
    <property type="project" value="UniProtKB-ARBA"/>
</dbReference>
<dbReference type="SUPFAM" id="SSF53649">
    <property type="entry name" value="Alkaline phosphatase-like"/>
    <property type="match status" value="1"/>
</dbReference>
<reference evidence="1 2" key="1">
    <citation type="submission" date="2015-09" db="EMBL/GenBank/DDBJ databases">
        <title>Genome sequencing project for genomic taxonomy and phylogenomics of Bacillus-like bacteria.</title>
        <authorList>
            <person name="Liu B."/>
            <person name="Wang J."/>
            <person name="Zhu Y."/>
            <person name="Liu G."/>
            <person name="Chen Q."/>
            <person name="Chen Z."/>
            <person name="Lan J."/>
            <person name="Che J."/>
            <person name="Ge C."/>
            <person name="Shi H."/>
            <person name="Pan Z."/>
            <person name="Liu X."/>
        </authorList>
    </citation>
    <scope>NUCLEOTIDE SEQUENCE [LARGE SCALE GENOMIC DNA]</scope>
    <source>
        <strain evidence="1 2">LMG 18435</strain>
    </source>
</reference>
<gene>
    <name evidence="1" type="ORF">AN964_19745</name>
</gene>
<dbReference type="STRING" id="157838.AN964_19745"/>
<proteinExistence type="predicted"/>
<dbReference type="AlphaFoldDB" id="A0A0Q3WSI1"/>
<name>A0A0Q3WSI1_9BACI</name>
<comment type="caution">
    <text evidence="1">The sequence shown here is derived from an EMBL/GenBank/DDBJ whole genome shotgun (WGS) entry which is preliminary data.</text>
</comment>
<keyword evidence="2" id="KW-1185">Reference proteome</keyword>
<dbReference type="EMBL" id="LJJC01000006">
    <property type="protein sequence ID" value="KQL51229.1"/>
    <property type="molecule type" value="Genomic_DNA"/>
</dbReference>
<dbReference type="OrthoDB" id="9779418at2"/>
<accession>A0A0Q3WSI1</accession>
<dbReference type="PATRIC" id="fig|157838.3.peg.4359"/>
<dbReference type="InterPro" id="IPR017850">
    <property type="entry name" value="Alkaline_phosphatase_core_sf"/>
</dbReference>